<dbReference type="GO" id="GO:0000967">
    <property type="term" value="P:rRNA 5'-end processing"/>
    <property type="evidence" value="ECO:0007669"/>
    <property type="project" value="UniProtKB-UniRule"/>
</dbReference>
<evidence type="ECO:0000256" key="5">
    <source>
        <dbReference type="HAMAP-Rule" id="MF_00651"/>
    </source>
</evidence>
<dbReference type="InterPro" id="IPR037027">
    <property type="entry name" value="YqgF/RNaseH-like_dom_sf"/>
</dbReference>
<dbReference type="AlphaFoldDB" id="A0A0G2HJ57"/>
<evidence type="ECO:0000313" key="7">
    <source>
        <dbReference type="EMBL" id="KKZ10806.1"/>
    </source>
</evidence>
<dbReference type="PANTHER" id="PTHR33317:SF4">
    <property type="entry name" value="POLYNUCLEOTIDYL TRANSFERASE, RIBONUCLEASE H-LIKE SUPERFAMILY PROTEIN"/>
    <property type="match status" value="1"/>
</dbReference>
<dbReference type="GO" id="GO:0004518">
    <property type="term" value="F:nuclease activity"/>
    <property type="evidence" value="ECO:0007669"/>
    <property type="project" value="UniProtKB-KW"/>
</dbReference>
<evidence type="ECO:0000259" key="6">
    <source>
        <dbReference type="SMART" id="SM00732"/>
    </source>
</evidence>
<dbReference type="GO" id="GO:0016788">
    <property type="term" value="F:hydrolase activity, acting on ester bonds"/>
    <property type="evidence" value="ECO:0007669"/>
    <property type="project" value="UniProtKB-UniRule"/>
</dbReference>
<keyword evidence="2 5" id="KW-0690">Ribosome biogenesis</keyword>
<dbReference type="Pfam" id="PF03652">
    <property type="entry name" value="RuvX"/>
    <property type="match status" value="1"/>
</dbReference>
<evidence type="ECO:0000256" key="3">
    <source>
        <dbReference type="ARBA" id="ARBA00022722"/>
    </source>
</evidence>
<dbReference type="Proteomes" id="UP000035067">
    <property type="component" value="Unassembled WGS sequence"/>
</dbReference>
<evidence type="ECO:0000256" key="4">
    <source>
        <dbReference type="ARBA" id="ARBA00022801"/>
    </source>
</evidence>
<reference evidence="7 8" key="1">
    <citation type="submission" date="2015-01" db="EMBL/GenBank/DDBJ databases">
        <title>Lifestyle Evolution in Cyanobacterial Symbionts of Sponges.</title>
        <authorList>
            <person name="Burgsdorf I."/>
            <person name="Slaby B.M."/>
            <person name="Handley K.M."/>
            <person name="Haber M."/>
            <person name="Blom J."/>
            <person name="Marshall C.W."/>
            <person name="Gilbert J.A."/>
            <person name="Hentschel U."/>
            <person name="Steindler L."/>
        </authorList>
    </citation>
    <scope>NUCLEOTIDE SEQUENCE [LARGE SCALE GENOMIC DNA]</scope>
    <source>
        <strain evidence="7">SP3</strain>
    </source>
</reference>
<comment type="subcellular location">
    <subcellularLocation>
        <location evidence="5">Cytoplasm</location>
    </subcellularLocation>
</comment>
<comment type="function">
    <text evidence="5">Could be a nuclease involved in processing of the 5'-end of pre-16S rRNA.</text>
</comment>
<evidence type="ECO:0000313" key="8">
    <source>
        <dbReference type="Proteomes" id="UP000035067"/>
    </source>
</evidence>
<comment type="caution">
    <text evidence="7">The sequence shown here is derived from an EMBL/GenBank/DDBJ whole genome shotgun (WGS) entry which is preliminary data.</text>
</comment>
<evidence type="ECO:0000256" key="1">
    <source>
        <dbReference type="ARBA" id="ARBA00022490"/>
    </source>
</evidence>
<organism evidence="7 8">
    <name type="scientific">Candidatus Synechococcus spongiarum SP3</name>
    <dbReference type="NCBI Taxonomy" id="1604020"/>
    <lineage>
        <taxon>Bacteria</taxon>
        <taxon>Bacillati</taxon>
        <taxon>Cyanobacteriota</taxon>
        <taxon>Cyanophyceae</taxon>
        <taxon>Synechococcales</taxon>
        <taxon>Synechococcaceae</taxon>
        <taxon>Synechococcus</taxon>
    </lineage>
</organism>
<dbReference type="GO" id="GO:0005829">
    <property type="term" value="C:cytosol"/>
    <property type="evidence" value="ECO:0007669"/>
    <property type="project" value="TreeGrafter"/>
</dbReference>
<sequence length="153" mass="16022">MMPPAPTPPCPRSVLAVDVGRRRIGLAGCDSLGISVRPLQPLQRKNLTADVARLRPLCQARGVAALVVGLPLLPNGEEGSQCRQSRRYGLALARALALPLAWVDERYTSWAAGETTGLRADGSGRLDSAAAALILSQWLAEGPEPTAPAGPVV</sequence>
<dbReference type="Gene3D" id="3.30.420.140">
    <property type="entry name" value="YqgF/RNase H-like domain"/>
    <property type="match status" value="1"/>
</dbReference>
<dbReference type="InterPro" id="IPR012337">
    <property type="entry name" value="RNaseH-like_sf"/>
</dbReference>
<keyword evidence="4 5" id="KW-0378">Hydrolase</keyword>
<accession>A0A0G2HJ57</accession>
<name>A0A0G2HJ57_9SYNE</name>
<proteinExistence type="inferred from homology"/>
<dbReference type="InterPro" id="IPR006641">
    <property type="entry name" value="YqgF/RNaseH-like_dom"/>
</dbReference>
<dbReference type="EC" id="3.1.-.-" evidence="5"/>
<dbReference type="NCBIfam" id="TIGR00250">
    <property type="entry name" value="RNAse_H_YqgF"/>
    <property type="match status" value="1"/>
</dbReference>
<dbReference type="SUPFAM" id="SSF53098">
    <property type="entry name" value="Ribonuclease H-like"/>
    <property type="match status" value="1"/>
</dbReference>
<comment type="similarity">
    <text evidence="5">Belongs to the YqgF HJR family.</text>
</comment>
<evidence type="ECO:0000256" key="2">
    <source>
        <dbReference type="ARBA" id="ARBA00022517"/>
    </source>
</evidence>
<feature type="domain" description="YqgF/RNase H-like" evidence="6">
    <location>
        <begin position="12"/>
        <end position="112"/>
    </location>
</feature>
<dbReference type="EMBL" id="JXQG01000077">
    <property type="protein sequence ID" value="KKZ10806.1"/>
    <property type="molecule type" value="Genomic_DNA"/>
</dbReference>
<dbReference type="SMART" id="SM00732">
    <property type="entry name" value="YqgFc"/>
    <property type="match status" value="1"/>
</dbReference>
<gene>
    <name evidence="7" type="ORF">TE42_09490</name>
</gene>
<dbReference type="PATRIC" id="fig|1604020.3.peg.2155"/>
<keyword evidence="1 5" id="KW-0963">Cytoplasm</keyword>
<dbReference type="PANTHER" id="PTHR33317">
    <property type="entry name" value="POLYNUCLEOTIDYL TRANSFERASE, RIBONUCLEASE H-LIKE SUPERFAMILY PROTEIN"/>
    <property type="match status" value="1"/>
</dbReference>
<dbReference type="InterPro" id="IPR005227">
    <property type="entry name" value="YqgF"/>
</dbReference>
<dbReference type="HAMAP" id="MF_00651">
    <property type="entry name" value="Nuclease_YqgF"/>
    <property type="match status" value="1"/>
</dbReference>
<protein>
    <recommendedName>
        <fullName evidence="5">Putative pre-16S rRNA nuclease</fullName>
        <ecNumber evidence="5">3.1.-.-</ecNumber>
    </recommendedName>
</protein>
<dbReference type="CDD" id="cd16964">
    <property type="entry name" value="YqgF"/>
    <property type="match status" value="1"/>
</dbReference>
<keyword evidence="3 5" id="KW-0540">Nuclease</keyword>